<feature type="region of interest" description="Disordered" evidence="1">
    <location>
        <begin position="1"/>
        <end position="29"/>
    </location>
</feature>
<dbReference type="EMBL" id="CM008049">
    <property type="protein sequence ID" value="PVH47486.1"/>
    <property type="molecule type" value="Genomic_DNA"/>
</dbReference>
<gene>
    <name evidence="2" type="ORF">PAHAL_4G073800</name>
</gene>
<evidence type="ECO:0000256" key="1">
    <source>
        <dbReference type="SAM" id="MobiDB-lite"/>
    </source>
</evidence>
<feature type="region of interest" description="Disordered" evidence="1">
    <location>
        <begin position="76"/>
        <end position="163"/>
    </location>
</feature>
<feature type="compositionally biased region" description="Acidic residues" evidence="1">
    <location>
        <begin position="141"/>
        <end position="154"/>
    </location>
</feature>
<feature type="compositionally biased region" description="Basic and acidic residues" evidence="1">
    <location>
        <begin position="110"/>
        <end position="121"/>
    </location>
</feature>
<protein>
    <submittedName>
        <fullName evidence="2">Uncharacterized protein</fullName>
    </submittedName>
</protein>
<evidence type="ECO:0000313" key="2">
    <source>
        <dbReference type="EMBL" id="PVH47486.1"/>
    </source>
</evidence>
<organism evidence="2">
    <name type="scientific">Panicum hallii</name>
    <dbReference type="NCBI Taxonomy" id="206008"/>
    <lineage>
        <taxon>Eukaryota</taxon>
        <taxon>Viridiplantae</taxon>
        <taxon>Streptophyta</taxon>
        <taxon>Embryophyta</taxon>
        <taxon>Tracheophyta</taxon>
        <taxon>Spermatophyta</taxon>
        <taxon>Magnoliopsida</taxon>
        <taxon>Liliopsida</taxon>
        <taxon>Poales</taxon>
        <taxon>Poaceae</taxon>
        <taxon>PACMAD clade</taxon>
        <taxon>Panicoideae</taxon>
        <taxon>Panicodae</taxon>
        <taxon>Paniceae</taxon>
        <taxon>Panicinae</taxon>
        <taxon>Panicum</taxon>
        <taxon>Panicum sect. Panicum</taxon>
    </lineage>
</organism>
<feature type="compositionally biased region" description="Low complexity" evidence="1">
    <location>
        <begin position="76"/>
        <end position="98"/>
    </location>
</feature>
<name>A0A2T8JC29_9POAL</name>
<dbReference type="Proteomes" id="UP000243499">
    <property type="component" value="Chromosome 4"/>
</dbReference>
<proteinExistence type="predicted"/>
<accession>A0A2T8JC29</accession>
<dbReference type="Gramene" id="PVH47486">
    <property type="protein sequence ID" value="PVH47486"/>
    <property type="gene ID" value="PAHAL_4G073800"/>
</dbReference>
<reference evidence="2" key="1">
    <citation type="submission" date="2018-04" db="EMBL/GenBank/DDBJ databases">
        <title>WGS assembly of Panicum hallii.</title>
        <authorList>
            <person name="Lovell J."/>
            <person name="Jenkins J."/>
            <person name="Lowry D."/>
            <person name="Mamidi S."/>
            <person name="Sreedasyam A."/>
            <person name="Weng X."/>
            <person name="Barry K."/>
            <person name="Bonette J."/>
            <person name="Campitelli B."/>
            <person name="Daum C."/>
            <person name="Gordon S."/>
            <person name="Gould B."/>
            <person name="Lipzen A."/>
            <person name="Macqueen A."/>
            <person name="Palacio-Mejia J."/>
            <person name="Plott C."/>
            <person name="Shakirov E."/>
            <person name="Shu S."/>
            <person name="Yoshinaga Y."/>
            <person name="Zane M."/>
            <person name="Rokhsar D."/>
            <person name="Grimwood J."/>
            <person name="Schmutz J."/>
            <person name="Juenger T."/>
        </authorList>
    </citation>
    <scope>NUCLEOTIDE SEQUENCE [LARGE SCALE GENOMIC DNA]</scope>
    <source>
        <strain evidence="2">FIL2</strain>
    </source>
</reference>
<dbReference type="AlphaFoldDB" id="A0A2T8JC29"/>
<feature type="compositionally biased region" description="Polar residues" evidence="1">
    <location>
        <begin position="1"/>
        <end position="11"/>
    </location>
</feature>
<sequence>MNSQRSCSITPPQIDRRRESPVPPTRRPVTLLLPGRRELARPTTNRRPTMAAAPVRAWLLAALALALACALLSADAAGTPSPQTPAAAQAQAVSSGATKPKCEPGAVNDKACRVGAVHDPENQEEEGFSVTAKAPTGAPDTDSDDDYNDPDVPNDDQLVVVGH</sequence>